<keyword evidence="3" id="KW-1185">Reference proteome</keyword>
<reference evidence="2 3" key="1">
    <citation type="journal article" date="2016" name="Front. Microbiol.">
        <title>Fuerstia marisgermanicae gen. nov., sp. nov., an Unusual Member of the Phylum Planctomycetes from the German Wadden Sea.</title>
        <authorList>
            <person name="Kohn T."/>
            <person name="Heuer A."/>
            <person name="Jogler M."/>
            <person name="Vollmers J."/>
            <person name="Boedeker C."/>
            <person name="Bunk B."/>
            <person name="Rast P."/>
            <person name="Borchert D."/>
            <person name="Glockner I."/>
            <person name="Freese H.M."/>
            <person name="Klenk H.P."/>
            <person name="Overmann J."/>
            <person name="Kaster A.K."/>
            <person name="Rohde M."/>
            <person name="Wiegand S."/>
            <person name="Jogler C."/>
        </authorList>
    </citation>
    <scope>NUCLEOTIDE SEQUENCE [LARGE SCALE GENOMIC DNA]</scope>
    <source>
        <strain evidence="2 3">NH11</strain>
    </source>
</reference>
<evidence type="ECO:0000313" key="2">
    <source>
        <dbReference type="EMBL" id="APZ96827.1"/>
    </source>
</evidence>
<name>A0A1P8WRZ5_9PLAN</name>
<evidence type="ECO:0000313" key="3">
    <source>
        <dbReference type="Proteomes" id="UP000187735"/>
    </source>
</evidence>
<feature type="transmembrane region" description="Helical" evidence="1">
    <location>
        <begin position="38"/>
        <end position="57"/>
    </location>
</feature>
<keyword evidence="1" id="KW-1133">Transmembrane helix</keyword>
<keyword evidence="1" id="KW-0472">Membrane</keyword>
<dbReference type="KEGG" id="fmr:Fuma_06501"/>
<evidence type="ECO:0000256" key="1">
    <source>
        <dbReference type="SAM" id="Phobius"/>
    </source>
</evidence>
<keyword evidence="1" id="KW-0812">Transmembrane</keyword>
<dbReference type="Proteomes" id="UP000187735">
    <property type="component" value="Chromosome"/>
</dbReference>
<protein>
    <submittedName>
        <fullName evidence="2">Uncharacterized protein</fullName>
    </submittedName>
</protein>
<dbReference type="EMBL" id="CP017641">
    <property type="protein sequence ID" value="APZ96827.1"/>
    <property type="molecule type" value="Genomic_DNA"/>
</dbReference>
<accession>A0A1P8WRZ5</accession>
<gene>
    <name evidence="2" type="ORF">Fuma_06501</name>
</gene>
<organism evidence="2 3">
    <name type="scientific">Fuerstiella marisgermanici</name>
    <dbReference type="NCBI Taxonomy" id="1891926"/>
    <lineage>
        <taxon>Bacteria</taxon>
        <taxon>Pseudomonadati</taxon>
        <taxon>Planctomycetota</taxon>
        <taxon>Planctomycetia</taxon>
        <taxon>Planctomycetales</taxon>
        <taxon>Planctomycetaceae</taxon>
        <taxon>Fuerstiella</taxon>
    </lineage>
</organism>
<proteinExistence type="predicted"/>
<dbReference type="AlphaFoldDB" id="A0A1P8WRZ5"/>
<sequence length="72" mass="7712">MSSVRMVGGVILLHLATLKVVGLAVLLWQGSPDRTTQWLVKQSVYAVAFASIGFGLVRPRDVSSSNDTPTGR</sequence>